<protein>
    <submittedName>
        <fullName evidence="2">DUF2934 domain-containing protein</fullName>
    </submittedName>
</protein>
<proteinExistence type="predicted"/>
<organism evidence="2 3">
    <name type="scientific">Pseudotabrizicola algicola</name>
    <dbReference type="NCBI Taxonomy" id="2709381"/>
    <lineage>
        <taxon>Bacteria</taxon>
        <taxon>Pseudomonadati</taxon>
        <taxon>Pseudomonadota</taxon>
        <taxon>Alphaproteobacteria</taxon>
        <taxon>Rhodobacterales</taxon>
        <taxon>Paracoccaceae</taxon>
        <taxon>Pseudotabrizicola</taxon>
    </lineage>
</organism>
<dbReference type="EMBL" id="JAAIKE010000006">
    <property type="protein sequence ID" value="NEX47910.1"/>
    <property type="molecule type" value="Genomic_DNA"/>
</dbReference>
<name>A0A6B3RP98_9RHOB</name>
<gene>
    <name evidence="2" type="ORF">G3572_16995</name>
</gene>
<keyword evidence="3" id="KW-1185">Reference proteome</keyword>
<evidence type="ECO:0000313" key="3">
    <source>
        <dbReference type="Proteomes" id="UP000481421"/>
    </source>
</evidence>
<dbReference type="Proteomes" id="UP000481421">
    <property type="component" value="Unassembled WGS sequence"/>
</dbReference>
<reference evidence="2 3" key="1">
    <citation type="submission" date="2020-02" db="EMBL/GenBank/DDBJ databases">
        <title>Rhodobacter algicola sp. nov., isolated from microalga culture.</title>
        <authorList>
            <person name="Park C.-Y."/>
        </authorList>
    </citation>
    <scope>NUCLEOTIDE SEQUENCE [LARGE SCALE GENOMIC DNA]</scope>
    <source>
        <strain evidence="2 3">ETT8</strain>
    </source>
</reference>
<dbReference type="Pfam" id="PF11154">
    <property type="entry name" value="DUF2934"/>
    <property type="match status" value="1"/>
</dbReference>
<sequence length="81" mass="9197">MMDHREDLIRERAYALWEADGRPEGKAMQHWERAQAEAAVEQASQVRPAGKKAMKNPPETWSIVDEQSDESFPASDPPGNY</sequence>
<dbReference type="InterPro" id="IPR021327">
    <property type="entry name" value="DUF2934"/>
</dbReference>
<dbReference type="AlphaFoldDB" id="A0A6B3RP98"/>
<evidence type="ECO:0000256" key="1">
    <source>
        <dbReference type="SAM" id="MobiDB-lite"/>
    </source>
</evidence>
<comment type="caution">
    <text evidence="2">The sequence shown here is derived from an EMBL/GenBank/DDBJ whole genome shotgun (WGS) entry which is preliminary data.</text>
</comment>
<feature type="region of interest" description="Disordered" evidence="1">
    <location>
        <begin position="39"/>
        <end position="81"/>
    </location>
</feature>
<evidence type="ECO:0000313" key="2">
    <source>
        <dbReference type="EMBL" id="NEX47910.1"/>
    </source>
</evidence>
<accession>A0A6B3RP98</accession>